<evidence type="ECO:0000256" key="4">
    <source>
        <dbReference type="SAM" id="MobiDB-lite"/>
    </source>
</evidence>
<evidence type="ECO:0000256" key="3">
    <source>
        <dbReference type="ARBA" id="ARBA00022833"/>
    </source>
</evidence>
<evidence type="ECO:0000256" key="1">
    <source>
        <dbReference type="ARBA" id="ARBA00022723"/>
    </source>
</evidence>
<name>R7S446_PUNST</name>
<dbReference type="SMART" id="SM00396">
    <property type="entry name" value="ZnF_UBR1"/>
    <property type="match status" value="1"/>
</dbReference>
<feature type="region of interest" description="Disordered" evidence="4">
    <location>
        <begin position="149"/>
        <end position="189"/>
    </location>
</feature>
<feature type="domain" description="Zinc finger PHD-type" evidence="5">
    <location>
        <begin position="114"/>
        <end position="205"/>
    </location>
</feature>
<dbReference type="InterPro" id="IPR001965">
    <property type="entry name" value="Znf_PHD"/>
</dbReference>
<dbReference type="InterPro" id="IPR047506">
    <property type="entry name" value="UBR7-like_UBR-box"/>
</dbReference>
<gene>
    <name evidence="7" type="ORF">PUNSTDRAFT_128198</name>
</gene>
<dbReference type="OrthoDB" id="5795902at2759"/>
<dbReference type="AlphaFoldDB" id="R7S446"/>
<dbReference type="InterPro" id="IPR003126">
    <property type="entry name" value="Znf_UBR"/>
</dbReference>
<dbReference type="InterPro" id="IPR011011">
    <property type="entry name" value="Znf_FYVE_PHD"/>
</dbReference>
<dbReference type="HOGENOM" id="CLU_025221_1_0_1"/>
<protein>
    <recommendedName>
        <fullName evidence="9">UBR-type domain-containing protein</fullName>
    </recommendedName>
</protein>
<reference evidence="8" key="1">
    <citation type="journal article" date="2012" name="Science">
        <title>The Paleozoic origin of enzymatic lignin decomposition reconstructed from 31 fungal genomes.</title>
        <authorList>
            <person name="Floudas D."/>
            <person name="Binder M."/>
            <person name="Riley R."/>
            <person name="Barry K."/>
            <person name="Blanchette R.A."/>
            <person name="Henrissat B."/>
            <person name="Martinez A.T."/>
            <person name="Otillar R."/>
            <person name="Spatafora J.W."/>
            <person name="Yadav J.S."/>
            <person name="Aerts A."/>
            <person name="Benoit I."/>
            <person name="Boyd A."/>
            <person name="Carlson A."/>
            <person name="Copeland A."/>
            <person name="Coutinho P.M."/>
            <person name="de Vries R.P."/>
            <person name="Ferreira P."/>
            <person name="Findley K."/>
            <person name="Foster B."/>
            <person name="Gaskell J."/>
            <person name="Glotzer D."/>
            <person name="Gorecki P."/>
            <person name="Heitman J."/>
            <person name="Hesse C."/>
            <person name="Hori C."/>
            <person name="Igarashi K."/>
            <person name="Jurgens J.A."/>
            <person name="Kallen N."/>
            <person name="Kersten P."/>
            <person name="Kohler A."/>
            <person name="Kuees U."/>
            <person name="Kumar T.K.A."/>
            <person name="Kuo A."/>
            <person name="LaButti K."/>
            <person name="Larrondo L.F."/>
            <person name="Lindquist E."/>
            <person name="Ling A."/>
            <person name="Lombard V."/>
            <person name="Lucas S."/>
            <person name="Lundell T."/>
            <person name="Martin R."/>
            <person name="McLaughlin D.J."/>
            <person name="Morgenstern I."/>
            <person name="Morin E."/>
            <person name="Murat C."/>
            <person name="Nagy L.G."/>
            <person name="Nolan M."/>
            <person name="Ohm R.A."/>
            <person name="Patyshakuliyeva A."/>
            <person name="Rokas A."/>
            <person name="Ruiz-Duenas F.J."/>
            <person name="Sabat G."/>
            <person name="Salamov A."/>
            <person name="Samejima M."/>
            <person name="Schmutz J."/>
            <person name="Slot J.C."/>
            <person name="St John F."/>
            <person name="Stenlid J."/>
            <person name="Sun H."/>
            <person name="Sun S."/>
            <person name="Syed K."/>
            <person name="Tsang A."/>
            <person name="Wiebenga A."/>
            <person name="Young D."/>
            <person name="Pisabarro A."/>
            <person name="Eastwood D.C."/>
            <person name="Martin F."/>
            <person name="Cullen D."/>
            <person name="Grigoriev I.V."/>
            <person name="Hibbett D.S."/>
        </authorList>
    </citation>
    <scope>NUCLEOTIDE SEQUENCE [LARGE SCALE GENOMIC DNA]</scope>
    <source>
        <strain evidence="8">HHB-11173 SS5</strain>
    </source>
</reference>
<dbReference type="SMART" id="SM00249">
    <property type="entry name" value="PHD"/>
    <property type="match status" value="1"/>
</dbReference>
<evidence type="ECO:0000259" key="6">
    <source>
        <dbReference type="SMART" id="SM00396"/>
    </source>
</evidence>
<dbReference type="GO" id="GO:0008270">
    <property type="term" value="F:zinc ion binding"/>
    <property type="evidence" value="ECO:0007669"/>
    <property type="project" value="UniProtKB-KW"/>
</dbReference>
<dbReference type="GeneID" id="18878116"/>
<sequence length="461" mass="50021">MASSSSLLDILRSQTALVSAASEAVPYQFTQCTYHLGPVRQAVHLCLTCASPRGLCAPCAVACHGEHEQIELFPKRRFRCDCPTSALAHPCTLHKEAEPENTENAYNRNFDGAFCRCGRRYDPERERETMIQCVVCEDWFHESCCNLRERPPSREPTPAPQSDDVTAPAEEGGHDDGASDASSSDLPPARIPGTSYDAFACGACVSGVPTLRRYAGTPGAMVVLRDALGEAWKVVPPLAAEDLEAEGEVDVVDAPGAGKRTRPADGDGLCHEDEPEVKRLRHSEDEDTAAFSTQSADEACPTRNASSTCLAPPPNPAAQRIFERLRPGATGHTDSSTTAAQEPEPDASLGTGDVFLTEGWRERWCRCASCLPSLAAHPYLLDEEETYEPPEDPDSGLSLEELGMRALARLPRDRALDGIRAYNNMRDELKAYLRPFAQAGTVVSEADITRFFEARKAGQAA</sequence>
<dbReference type="GO" id="GO:0061630">
    <property type="term" value="F:ubiquitin protein ligase activity"/>
    <property type="evidence" value="ECO:0007669"/>
    <property type="project" value="InterPro"/>
</dbReference>
<keyword evidence="2" id="KW-0863">Zinc-finger</keyword>
<keyword evidence="1" id="KW-0479">Metal-binding</keyword>
<keyword evidence="8" id="KW-1185">Reference proteome</keyword>
<dbReference type="GO" id="GO:0005737">
    <property type="term" value="C:cytoplasm"/>
    <property type="evidence" value="ECO:0007669"/>
    <property type="project" value="TreeGrafter"/>
</dbReference>
<evidence type="ECO:0000256" key="2">
    <source>
        <dbReference type="ARBA" id="ARBA00022771"/>
    </source>
</evidence>
<dbReference type="RefSeq" id="XP_007388017.1">
    <property type="nucleotide sequence ID" value="XM_007387955.1"/>
</dbReference>
<feature type="domain" description="UBR-type" evidence="6">
    <location>
        <begin position="30"/>
        <end position="95"/>
    </location>
</feature>
<dbReference type="SUPFAM" id="SSF57903">
    <property type="entry name" value="FYVE/PHD zinc finger"/>
    <property type="match status" value="1"/>
</dbReference>
<dbReference type="Pfam" id="PF00628">
    <property type="entry name" value="PHD"/>
    <property type="match status" value="1"/>
</dbReference>
<dbReference type="PANTHER" id="PTHR13513:SF9">
    <property type="entry name" value="E3 UBIQUITIN-PROTEIN LIGASE UBR7-RELATED"/>
    <property type="match status" value="1"/>
</dbReference>
<dbReference type="Gene3D" id="3.30.40.10">
    <property type="entry name" value="Zinc/RING finger domain, C3HC4 (zinc finger)"/>
    <property type="match status" value="1"/>
</dbReference>
<evidence type="ECO:0008006" key="9">
    <source>
        <dbReference type="Google" id="ProtNLM"/>
    </source>
</evidence>
<dbReference type="OMA" id="GAMVYNH"/>
<dbReference type="EMBL" id="JH687553">
    <property type="protein sequence ID" value="EIN04624.1"/>
    <property type="molecule type" value="Genomic_DNA"/>
</dbReference>
<organism evidence="7 8">
    <name type="scientific">Punctularia strigosozonata (strain HHB-11173)</name>
    <name type="common">White-rot fungus</name>
    <dbReference type="NCBI Taxonomy" id="741275"/>
    <lineage>
        <taxon>Eukaryota</taxon>
        <taxon>Fungi</taxon>
        <taxon>Dikarya</taxon>
        <taxon>Basidiomycota</taxon>
        <taxon>Agaricomycotina</taxon>
        <taxon>Agaricomycetes</taxon>
        <taxon>Corticiales</taxon>
        <taxon>Punctulariaceae</taxon>
        <taxon>Punctularia</taxon>
    </lineage>
</organism>
<dbReference type="InterPro" id="IPR019787">
    <property type="entry name" value="Znf_PHD-finger"/>
</dbReference>
<dbReference type="Proteomes" id="UP000054196">
    <property type="component" value="Unassembled WGS sequence"/>
</dbReference>
<evidence type="ECO:0000259" key="5">
    <source>
        <dbReference type="SMART" id="SM00249"/>
    </source>
</evidence>
<proteinExistence type="predicted"/>
<feature type="region of interest" description="Disordered" evidence="4">
    <location>
        <begin position="328"/>
        <end position="352"/>
    </location>
</feature>
<dbReference type="InterPro" id="IPR013083">
    <property type="entry name" value="Znf_RING/FYVE/PHD"/>
</dbReference>
<keyword evidence="3" id="KW-0862">Zinc</keyword>
<dbReference type="eggNOG" id="KOG2752">
    <property type="taxonomic scope" value="Eukaryota"/>
</dbReference>
<accession>R7S446</accession>
<feature type="region of interest" description="Disordered" evidence="4">
    <location>
        <begin position="279"/>
        <end position="316"/>
    </location>
</feature>
<dbReference type="InterPro" id="IPR040204">
    <property type="entry name" value="UBR7"/>
</dbReference>
<evidence type="ECO:0000313" key="7">
    <source>
        <dbReference type="EMBL" id="EIN04624.1"/>
    </source>
</evidence>
<dbReference type="PANTHER" id="PTHR13513">
    <property type="entry name" value="E3 UBIQUITIN-PROTEIN LIGASE UBR7"/>
    <property type="match status" value="1"/>
</dbReference>
<dbReference type="CDD" id="cd19677">
    <property type="entry name" value="UBR-box_UBR7"/>
    <property type="match status" value="1"/>
</dbReference>
<dbReference type="KEGG" id="psq:PUNSTDRAFT_128198"/>
<evidence type="ECO:0000313" key="8">
    <source>
        <dbReference type="Proteomes" id="UP000054196"/>
    </source>
</evidence>